<dbReference type="EMBL" id="LN899825">
    <property type="protein sequence ID" value="CUV32542.1"/>
    <property type="molecule type" value="Genomic_DNA"/>
</dbReference>
<name>A0A0S4W7J3_RALSL</name>
<comment type="cofactor">
    <cofactor evidence="1">
        <name>a divalent metal cation</name>
        <dbReference type="ChEBI" id="CHEBI:60240"/>
    </cofactor>
</comment>
<dbReference type="NCBIfam" id="NF004850">
    <property type="entry name" value="PRK06201.1"/>
    <property type="match status" value="1"/>
</dbReference>
<dbReference type="InterPro" id="IPR036704">
    <property type="entry name" value="RraA/RraA-like_sf"/>
</dbReference>
<dbReference type="SUPFAM" id="SSF89562">
    <property type="entry name" value="RraA-like"/>
    <property type="match status" value="1"/>
</dbReference>
<feature type="binding site" evidence="5">
    <location>
        <begin position="100"/>
        <end position="103"/>
    </location>
    <ligand>
        <name>substrate</name>
    </ligand>
</feature>
<feature type="binding site" evidence="5">
    <location>
        <position position="122"/>
    </location>
    <ligand>
        <name>substrate</name>
    </ligand>
</feature>
<dbReference type="CDD" id="cd16841">
    <property type="entry name" value="RraA_family"/>
    <property type="match status" value="1"/>
</dbReference>
<organism evidence="8">
    <name type="scientific">Ralstonia solanacearum</name>
    <name type="common">Pseudomonas solanacearum</name>
    <dbReference type="NCBI Taxonomy" id="305"/>
    <lineage>
        <taxon>Bacteria</taxon>
        <taxon>Pseudomonadati</taxon>
        <taxon>Pseudomonadota</taxon>
        <taxon>Betaproteobacteria</taxon>
        <taxon>Burkholderiales</taxon>
        <taxon>Burkholderiaceae</taxon>
        <taxon>Ralstonia</taxon>
        <taxon>Ralstonia solanacearum species complex</taxon>
    </lineage>
</organism>
<evidence type="ECO:0000256" key="1">
    <source>
        <dbReference type="ARBA" id="ARBA00001968"/>
    </source>
</evidence>
<feature type="binding site" evidence="5">
    <location>
        <position position="123"/>
    </location>
    <ligand>
        <name>substrate</name>
    </ligand>
</feature>
<evidence type="ECO:0000256" key="5">
    <source>
        <dbReference type="PIRSR" id="PIRSR605493-1"/>
    </source>
</evidence>
<gene>
    <name evidence="9" type="ORF">RD1301_v1_2970002</name>
    <name evidence="6" type="ORF">RUN1744_v1_10011</name>
    <name evidence="7" type="ORF">TD1301_v1_90011</name>
    <name evidence="8" type="ORF">TF3108_v1_1550005</name>
</gene>
<keyword evidence="5" id="KW-0479">Metal-binding</keyword>
<dbReference type="GO" id="GO:0046872">
    <property type="term" value="F:metal ion binding"/>
    <property type="evidence" value="ECO:0007669"/>
    <property type="project" value="UniProtKB-KW"/>
</dbReference>
<evidence type="ECO:0000256" key="3">
    <source>
        <dbReference type="ARBA" id="ARBA00029596"/>
    </source>
</evidence>
<protein>
    <recommendedName>
        <fullName evidence="2">Putative 4-hydroxy-4-methyl-2-oxoglutarate aldolase</fullName>
    </recommendedName>
    <alternativeName>
        <fullName evidence="3">Regulator of ribonuclease activity homolog</fullName>
    </alternativeName>
    <alternativeName>
        <fullName evidence="4">RraA-like protein</fullName>
    </alternativeName>
</protein>
<dbReference type="EMBL" id="LN899822">
    <property type="protein sequence ID" value="CUV62965.1"/>
    <property type="molecule type" value="Genomic_DNA"/>
</dbReference>
<dbReference type="Gene3D" id="3.50.30.40">
    <property type="entry name" value="Ribonuclease E inhibitor RraA/RraA-like"/>
    <property type="match status" value="1"/>
</dbReference>
<dbReference type="AlphaFoldDB" id="A0A0S4W7J3"/>
<comment type="cofactor">
    <cofactor evidence="5">
        <name>Mg(2+)</name>
        <dbReference type="ChEBI" id="CHEBI:18420"/>
    </cofactor>
</comment>
<reference evidence="8" key="1">
    <citation type="submission" date="2015-10" db="EMBL/GenBank/DDBJ databases">
        <authorList>
            <person name="Gilbert D.G."/>
        </authorList>
    </citation>
    <scope>NUCLEOTIDE SEQUENCE</scope>
    <source>
        <strain evidence="8">Phyl III-seqv23</strain>
    </source>
</reference>
<keyword evidence="5" id="KW-0460">Magnesium</keyword>
<dbReference type="InterPro" id="IPR005493">
    <property type="entry name" value="RraA/RraA-like"/>
</dbReference>
<evidence type="ECO:0000256" key="4">
    <source>
        <dbReference type="ARBA" id="ARBA00030169"/>
    </source>
</evidence>
<dbReference type="PANTHER" id="PTHR33254:SF4">
    <property type="entry name" value="4-HYDROXY-4-METHYL-2-OXOGLUTARATE ALDOLASE 3-RELATED"/>
    <property type="match status" value="1"/>
</dbReference>
<evidence type="ECO:0000313" key="8">
    <source>
        <dbReference type="EMBL" id="CUV42774.1"/>
    </source>
</evidence>
<dbReference type="EMBL" id="LN899826">
    <property type="protein sequence ID" value="CUV42774.1"/>
    <property type="molecule type" value="Genomic_DNA"/>
</dbReference>
<evidence type="ECO:0000313" key="9">
    <source>
        <dbReference type="EMBL" id="CUV62965.1"/>
    </source>
</evidence>
<dbReference type="GO" id="GO:0016740">
    <property type="term" value="F:transferase activity"/>
    <property type="evidence" value="ECO:0007669"/>
    <property type="project" value="UniProtKB-KW"/>
</dbReference>
<accession>A0A0S4W7J3</accession>
<dbReference type="Pfam" id="PF03737">
    <property type="entry name" value="RraA-like"/>
    <property type="match status" value="1"/>
</dbReference>
<sequence length="224" mass="23713">MSTYTAIRKIASAPQVDAGLIAALRALPVAAISDNMHRNMGTGSLQPFHKPVANTMAGTAVTARSRGGDNLTYLRALEFCRPGDVLVIDAGGDLQNAVVGGILTYYAARIGVVGVVIDGAVRDVAELREREFPVYARGVTHRGPYKDGPGEINVPVSVGGMIVHPGDVVVGDQDGLLAIPPADVPLLIDKARAVLAAEAETMRAMQEDRWDRSFIDALEARCNN</sequence>
<dbReference type="EMBL" id="LN899823">
    <property type="protein sequence ID" value="CUV21442.1"/>
    <property type="molecule type" value="Genomic_DNA"/>
</dbReference>
<dbReference type="PANTHER" id="PTHR33254">
    <property type="entry name" value="4-HYDROXY-4-METHYL-2-OXOGLUTARATE ALDOLASE 3-RELATED"/>
    <property type="match status" value="1"/>
</dbReference>
<evidence type="ECO:0000313" key="6">
    <source>
        <dbReference type="EMBL" id="CUV21442.1"/>
    </source>
</evidence>
<keyword evidence="8" id="KW-0808">Transferase</keyword>
<proteinExistence type="predicted"/>
<evidence type="ECO:0000313" key="7">
    <source>
        <dbReference type="EMBL" id="CUV32542.1"/>
    </source>
</evidence>
<evidence type="ECO:0000256" key="2">
    <source>
        <dbReference type="ARBA" id="ARBA00016549"/>
    </source>
</evidence>